<dbReference type="Pfam" id="PF01182">
    <property type="entry name" value="Glucosamine_iso"/>
    <property type="match status" value="1"/>
</dbReference>
<evidence type="ECO:0000256" key="7">
    <source>
        <dbReference type="RuleBase" id="RU365095"/>
    </source>
</evidence>
<accession>A0A1T5DE15</accession>
<comment type="catalytic activity">
    <reaction evidence="1 7">
        <text>6-phospho-D-glucono-1,5-lactone + H2O = 6-phospho-D-gluconate + H(+)</text>
        <dbReference type="Rhea" id="RHEA:12556"/>
        <dbReference type="ChEBI" id="CHEBI:15377"/>
        <dbReference type="ChEBI" id="CHEBI:15378"/>
        <dbReference type="ChEBI" id="CHEBI:57955"/>
        <dbReference type="ChEBI" id="CHEBI:58759"/>
        <dbReference type="EC" id="3.1.1.31"/>
    </reaction>
</comment>
<dbReference type="Gene3D" id="3.40.50.1360">
    <property type="match status" value="1"/>
</dbReference>
<comment type="similarity">
    <text evidence="4 7">Belongs to the glucosamine/galactosamine-6-phosphate isomerase family. 6-phosphogluconolactonase subfamily.</text>
</comment>
<evidence type="ECO:0000313" key="9">
    <source>
        <dbReference type="EMBL" id="SKB69935.1"/>
    </source>
</evidence>
<dbReference type="AlphaFoldDB" id="A0A1T5DE15"/>
<dbReference type="NCBIfam" id="TIGR01198">
    <property type="entry name" value="pgl"/>
    <property type="match status" value="1"/>
</dbReference>
<dbReference type="InterPro" id="IPR006148">
    <property type="entry name" value="Glc/Gal-6P_isomerase"/>
</dbReference>
<evidence type="ECO:0000259" key="8">
    <source>
        <dbReference type="Pfam" id="PF01182"/>
    </source>
</evidence>
<reference evidence="10" key="1">
    <citation type="submission" date="2017-02" db="EMBL/GenBank/DDBJ databases">
        <authorList>
            <person name="Varghese N."/>
            <person name="Submissions S."/>
        </authorList>
    </citation>
    <scope>NUCLEOTIDE SEQUENCE [LARGE SCALE GENOMIC DNA]</scope>
    <source>
        <strain evidence="10">DSM 24967</strain>
    </source>
</reference>
<dbReference type="UniPathway" id="UPA00115">
    <property type="reaction ID" value="UER00409"/>
</dbReference>
<sequence>MEIKRYKTSAEALEGLTGLLADLMSARPGPFHLAISGGDTPKNLFKLWVDAYKDKIDWKQLRFYWVDERCVPPADSESNYGQAKLLLFDPLQIPDEHIFRMKGEVDPVAEAARYATLLDKQLPKVNGLPRFDCIMLGVGGDMHTASIFPGNLALLTAKETVTTAVHPVSGQTRVTLTGPVLLNDTPLLIPVIGASKAPVIEALARGLDPQNPTPSAYVLSKANHATVITDVN</sequence>
<evidence type="ECO:0000256" key="6">
    <source>
        <dbReference type="ARBA" id="ARBA00020337"/>
    </source>
</evidence>
<dbReference type="SUPFAM" id="SSF100950">
    <property type="entry name" value="NagB/RpiA/CoA transferase-like"/>
    <property type="match status" value="1"/>
</dbReference>
<protein>
    <recommendedName>
        <fullName evidence="6 7">6-phosphogluconolactonase</fullName>
        <shortName evidence="7">6PGL</shortName>
        <ecNumber evidence="5 7">3.1.1.31</ecNumber>
    </recommendedName>
</protein>
<organism evidence="9 10">
    <name type="scientific">Parabacteroides chartae</name>
    <dbReference type="NCBI Taxonomy" id="1037355"/>
    <lineage>
        <taxon>Bacteria</taxon>
        <taxon>Pseudomonadati</taxon>
        <taxon>Bacteroidota</taxon>
        <taxon>Bacteroidia</taxon>
        <taxon>Bacteroidales</taxon>
        <taxon>Tannerellaceae</taxon>
        <taxon>Parabacteroides</taxon>
    </lineage>
</organism>
<comment type="function">
    <text evidence="2 7">Hydrolysis of 6-phosphogluconolactone to 6-phosphogluconate.</text>
</comment>
<name>A0A1T5DE15_9BACT</name>
<dbReference type="InterPro" id="IPR037171">
    <property type="entry name" value="NagB/RpiA_transferase-like"/>
</dbReference>
<evidence type="ECO:0000256" key="4">
    <source>
        <dbReference type="ARBA" id="ARBA00010662"/>
    </source>
</evidence>
<dbReference type="PANTHER" id="PTHR11054:SF0">
    <property type="entry name" value="6-PHOSPHOGLUCONOLACTONASE"/>
    <property type="match status" value="1"/>
</dbReference>
<dbReference type="InterPro" id="IPR039104">
    <property type="entry name" value="6PGL"/>
</dbReference>
<proteinExistence type="inferred from homology"/>
<dbReference type="PANTHER" id="PTHR11054">
    <property type="entry name" value="6-PHOSPHOGLUCONOLACTONASE"/>
    <property type="match status" value="1"/>
</dbReference>
<dbReference type="GO" id="GO:0006098">
    <property type="term" value="P:pentose-phosphate shunt"/>
    <property type="evidence" value="ECO:0007669"/>
    <property type="project" value="UniProtKB-UniPathway"/>
</dbReference>
<dbReference type="Proteomes" id="UP000190852">
    <property type="component" value="Unassembled WGS sequence"/>
</dbReference>
<evidence type="ECO:0000256" key="1">
    <source>
        <dbReference type="ARBA" id="ARBA00000832"/>
    </source>
</evidence>
<keyword evidence="7" id="KW-0378">Hydrolase</keyword>
<dbReference type="GO" id="GO:0005975">
    <property type="term" value="P:carbohydrate metabolic process"/>
    <property type="evidence" value="ECO:0007669"/>
    <property type="project" value="UniProtKB-UniRule"/>
</dbReference>
<comment type="pathway">
    <text evidence="3 7">Carbohydrate degradation; pentose phosphate pathway; D-ribulose 5-phosphate from D-glucose 6-phosphate (oxidative stage): step 2/3.</text>
</comment>
<keyword evidence="10" id="KW-1185">Reference proteome</keyword>
<feature type="domain" description="Glucosamine/galactosamine-6-phosphate isomerase" evidence="8">
    <location>
        <begin position="20"/>
        <end position="222"/>
    </location>
</feature>
<evidence type="ECO:0000313" key="10">
    <source>
        <dbReference type="Proteomes" id="UP000190852"/>
    </source>
</evidence>
<evidence type="ECO:0000256" key="3">
    <source>
        <dbReference type="ARBA" id="ARBA00004961"/>
    </source>
</evidence>
<evidence type="ECO:0000256" key="2">
    <source>
        <dbReference type="ARBA" id="ARBA00002681"/>
    </source>
</evidence>
<dbReference type="EC" id="3.1.1.31" evidence="5 7"/>
<dbReference type="CDD" id="cd01400">
    <property type="entry name" value="6PGL"/>
    <property type="match status" value="1"/>
</dbReference>
<dbReference type="InterPro" id="IPR005900">
    <property type="entry name" value="6-phosphogluconolactonase_DevB"/>
</dbReference>
<evidence type="ECO:0000256" key="5">
    <source>
        <dbReference type="ARBA" id="ARBA00013198"/>
    </source>
</evidence>
<dbReference type="GO" id="GO:0017057">
    <property type="term" value="F:6-phosphogluconolactonase activity"/>
    <property type="evidence" value="ECO:0007669"/>
    <property type="project" value="UniProtKB-UniRule"/>
</dbReference>
<gene>
    <name evidence="7" type="primary">pgl</name>
    <name evidence="9" type="ORF">SAMN05660349_02403</name>
</gene>
<dbReference type="RefSeq" id="WP_079683860.1">
    <property type="nucleotide sequence ID" value="NZ_FUYQ01000018.1"/>
</dbReference>
<dbReference type="EMBL" id="FUYQ01000018">
    <property type="protein sequence ID" value="SKB69935.1"/>
    <property type="molecule type" value="Genomic_DNA"/>
</dbReference>